<dbReference type="RefSeq" id="WP_050078012.1">
    <property type="nucleotide sequence ID" value="NZ_CABHYG010000017.1"/>
</dbReference>
<keyword evidence="2" id="KW-1185">Reference proteome</keyword>
<dbReference type="GeneID" id="93972404"/>
<reference evidence="1 2" key="1">
    <citation type="journal article" date="2024" name="Infect. Genet. Evol.">
        <title>Characteristics and comparative genome analysis of Yersinia enterocolitica and related species associated with human infections in Switzerland 2019-2023.</title>
        <authorList>
            <person name="Stevens M.J.A."/>
            <person name="Horlbog J.A."/>
            <person name="Diethelm A."/>
            <person name="Stephan R."/>
            <person name="Nuesch-Inderbinen M."/>
        </authorList>
    </citation>
    <scope>NUCLEOTIDE SEQUENCE [LARGE SCALE GENOMIC DNA]</scope>
    <source>
        <strain evidence="1 2">N20-0302</strain>
    </source>
</reference>
<gene>
    <name evidence="1" type="ORF">WFP14_03815</name>
</gene>
<proteinExistence type="predicted"/>
<comment type="caution">
    <text evidence="1">The sequence shown here is derived from an EMBL/GenBank/DDBJ whole genome shotgun (WGS) entry which is preliminary data.</text>
</comment>
<accession>A0ABW9EUI7</accession>
<name>A0ABW9EUI7_9GAMM</name>
<protein>
    <submittedName>
        <fullName evidence="1">Uncharacterized protein</fullName>
    </submittedName>
</protein>
<evidence type="ECO:0000313" key="1">
    <source>
        <dbReference type="EMBL" id="MFM1345676.1"/>
    </source>
</evidence>
<dbReference type="Proteomes" id="UP001629523">
    <property type="component" value="Unassembled WGS sequence"/>
</dbReference>
<dbReference type="EMBL" id="JBBEST010000001">
    <property type="protein sequence ID" value="MFM1345676.1"/>
    <property type="molecule type" value="Genomic_DNA"/>
</dbReference>
<organism evidence="1 2">
    <name type="scientific">Yersinia proxima</name>
    <dbReference type="NCBI Taxonomy" id="2890316"/>
    <lineage>
        <taxon>Bacteria</taxon>
        <taxon>Pseudomonadati</taxon>
        <taxon>Pseudomonadota</taxon>
        <taxon>Gammaproteobacteria</taxon>
        <taxon>Enterobacterales</taxon>
        <taxon>Yersiniaceae</taxon>
        <taxon>Yersinia</taxon>
    </lineage>
</organism>
<evidence type="ECO:0000313" key="2">
    <source>
        <dbReference type="Proteomes" id="UP001629523"/>
    </source>
</evidence>
<sequence length="163" mass="18928">MNFITARYGEFIFHRLDFSIDDHDFIMIFSEAVMLAGGGTSSFSNEDVGFIIPENTYEIKFDRAENFHNDSYFELPTTQYSKLNYKSLMRLGSALNILIMNHYHSFKPRLYLSVAVNTRLKLLYDRLLLTHREFSIPIEIKKNIGEGGRGYAIKTPRFYDTAA</sequence>